<name>A0A1A9X085_9MUSC</name>
<dbReference type="VEuPathDB" id="VectorBase:GBRI039438"/>
<feature type="glycosylation site" description="N-linked (GlcNAc...) asparagine" evidence="22">
    <location>
        <position position="303"/>
    </location>
</feature>
<feature type="site" description="Important for autoinhibition of adenylyltransferase activity" evidence="21">
    <location>
        <position position="262"/>
    </location>
</feature>
<dbReference type="STRING" id="37001.A0A1A9X085"/>
<comment type="catalytic activity">
    <reaction evidence="17">
        <text>L-tyrosyl-[protein] + ATP = O-(5'-adenylyl)-L-tyrosyl-[protein] + diphosphate</text>
        <dbReference type="Rhea" id="RHEA:54288"/>
        <dbReference type="Rhea" id="RHEA-COMP:10136"/>
        <dbReference type="Rhea" id="RHEA-COMP:13846"/>
        <dbReference type="ChEBI" id="CHEBI:30616"/>
        <dbReference type="ChEBI" id="CHEBI:33019"/>
        <dbReference type="ChEBI" id="CHEBI:46858"/>
        <dbReference type="ChEBI" id="CHEBI:83624"/>
        <dbReference type="EC" id="2.7.7.108"/>
    </reaction>
</comment>
<dbReference type="InterPro" id="IPR011990">
    <property type="entry name" value="TPR-like_helical_dom_sf"/>
</dbReference>
<sequence>MTNERRKSIINDTKQTAVANASNGKSEFTNTMHSRQQKQTILVLQIKYHHVKLILCGICIAVACIALRTSWQNLPFKQLQHLPDEHYLQIRDDFAVYSQSTEEDQRQALKKFYDETGAAVASIAKDDTNVKEALSSLRLALEMMRAGKDDKAGRIFEHAYALAPKHPEILLRYGEYLEHTHSDILTADQYYYQALIINPSNTEALTNRLRTAAIVQTLDETRLTELDRKRDALSGIHESNSALRRAKKEAYFQHIYHSVGIEGNTMTLAQTRSILETRTAIDGKSIDEHNEILGLDLAMKYINASLVNKMVINLRDILEIHRRVLGHVDPIEGGEFRRSQVYVGGHVPPGPGDLSILMRHFENWLNSEQALNLHPIKLAALAHYKLVHIHPFVDGNGRTSRLLMNTLLMRAGYPPVIIPKQQRHKYYQYLQIANDGDIRPFIRFIGDCTEKTLNLYLWATSDLPQQIPMLAQTEHTLANIDNLVTTTISSSSSTSYSSTKTLQSNDGDFFESGSGEIS</sequence>
<dbReference type="EnsemblMetazoa" id="GBRI039438-RA">
    <property type="protein sequence ID" value="GBRI039438-PA"/>
    <property type="gene ID" value="GBRI039438"/>
</dbReference>
<keyword evidence="8 20" id="KW-0547">Nucleotide-binding</keyword>
<dbReference type="GO" id="GO:0070733">
    <property type="term" value="F:AMPylase activity"/>
    <property type="evidence" value="ECO:0007669"/>
    <property type="project" value="UniProtKB-EC"/>
</dbReference>
<proteinExistence type="inferred from homology"/>
<keyword evidence="11 20" id="KW-0067">ATP-binding</keyword>
<evidence type="ECO:0000256" key="17">
    <source>
        <dbReference type="ARBA" id="ARBA00048696"/>
    </source>
</evidence>
<dbReference type="PANTHER" id="PTHR13504">
    <property type="entry name" value="FIDO DOMAIN-CONTAINING PROTEIN DDB_G0283145"/>
    <property type="match status" value="1"/>
</dbReference>
<dbReference type="AlphaFoldDB" id="A0A1A9X085"/>
<keyword evidence="4" id="KW-0808">Transferase</keyword>
<feature type="binding site" evidence="20">
    <location>
        <begin position="394"/>
        <end position="401"/>
    </location>
    <ligand>
        <name>ATP</name>
        <dbReference type="ChEBI" id="CHEBI:30616"/>
    </ligand>
</feature>
<dbReference type="Gene3D" id="1.25.40.10">
    <property type="entry name" value="Tetratricopeptide repeat domain"/>
    <property type="match status" value="1"/>
</dbReference>
<dbReference type="SUPFAM" id="SSF48452">
    <property type="entry name" value="TPR-like"/>
    <property type="match status" value="1"/>
</dbReference>
<reference evidence="25" key="2">
    <citation type="submission" date="2020-05" db="UniProtKB">
        <authorList>
            <consortium name="EnsemblMetazoa"/>
        </authorList>
    </citation>
    <scope>IDENTIFICATION</scope>
    <source>
        <strain evidence="25">IAEA</strain>
    </source>
</reference>
<evidence type="ECO:0000256" key="22">
    <source>
        <dbReference type="PIRSR" id="PIRSR640198-4"/>
    </source>
</evidence>
<evidence type="ECO:0000256" key="6">
    <source>
        <dbReference type="ARBA" id="ARBA00022695"/>
    </source>
</evidence>
<evidence type="ECO:0000259" key="24">
    <source>
        <dbReference type="PROSITE" id="PS51459"/>
    </source>
</evidence>
<dbReference type="SUPFAM" id="SSF140931">
    <property type="entry name" value="Fic-like"/>
    <property type="match status" value="1"/>
</dbReference>
<evidence type="ECO:0000256" key="11">
    <source>
        <dbReference type="ARBA" id="ARBA00022840"/>
    </source>
</evidence>
<keyword evidence="6" id="KW-0548">Nucleotidyltransferase</keyword>
<evidence type="ECO:0000256" key="3">
    <source>
        <dbReference type="ARBA" id="ARBA00014915"/>
    </source>
</evidence>
<accession>A0A1A9X085</accession>
<evidence type="ECO:0000256" key="15">
    <source>
        <dbReference type="ARBA" id="ARBA00034531"/>
    </source>
</evidence>
<keyword evidence="5 23" id="KW-0812">Transmembrane</keyword>
<dbReference type="PROSITE" id="PS51459">
    <property type="entry name" value="FIDO"/>
    <property type="match status" value="1"/>
</dbReference>
<evidence type="ECO:0000256" key="2">
    <source>
        <dbReference type="ARBA" id="ARBA00009742"/>
    </source>
</evidence>
<dbReference type="GO" id="GO:0030544">
    <property type="term" value="F:Hsp70 protein binding"/>
    <property type="evidence" value="ECO:0007669"/>
    <property type="project" value="UniProtKB-ARBA"/>
</dbReference>
<evidence type="ECO:0000256" key="12">
    <source>
        <dbReference type="ARBA" id="ARBA00022989"/>
    </source>
</evidence>
<evidence type="ECO:0000313" key="26">
    <source>
        <dbReference type="Proteomes" id="UP000091820"/>
    </source>
</evidence>
<keyword evidence="26" id="KW-1185">Reference proteome</keyword>
<dbReference type="PANTHER" id="PTHR13504:SF34">
    <property type="entry name" value="PROTEIN ADENYLYLTRANSFERASE FICD"/>
    <property type="match status" value="1"/>
</dbReference>
<evidence type="ECO:0000256" key="13">
    <source>
        <dbReference type="ARBA" id="ARBA00023136"/>
    </source>
</evidence>
<keyword evidence="9" id="KW-0378">Hydrolase</keyword>
<feature type="transmembrane region" description="Helical" evidence="23">
    <location>
        <begin position="53"/>
        <end position="71"/>
    </location>
</feature>
<dbReference type="EC" id="2.7.7.108" evidence="15"/>
<dbReference type="InterPro" id="IPR003812">
    <property type="entry name" value="Fido"/>
</dbReference>
<comment type="catalytic activity">
    <reaction evidence="16">
        <text>L-threonyl-[protein] + ATP = 3-O-(5'-adenylyl)-L-threonyl-[protein] + diphosphate</text>
        <dbReference type="Rhea" id="RHEA:54292"/>
        <dbReference type="Rhea" id="RHEA-COMP:11060"/>
        <dbReference type="Rhea" id="RHEA-COMP:13847"/>
        <dbReference type="ChEBI" id="CHEBI:30013"/>
        <dbReference type="ChEBI" id="CHEBI:30616"/>
        <dbReference type="ChEBI" id="CHEBI:33019"/>
        <dbReference type="ChEBI" id="CHEBI:138113"/>
        <dbReference type="EC" id="2.7.7.108"/>
    </reaction>
</comment>
<evidence type="ECO:0000256" key="16">
    <source>
        <dbReference type="ARBA" id="ARBA00047939"/>
    </source>
</evidence>
<evidence type="ECO:0000256" key="21">
    <source>
        <dbReference type="PIRSR" id="PIRSR640198-3"/>
    </source>
</evidence>
<evidence type="ECO:0000256" key="8">
    <source>
        <dbReference type="ARBA" id="ARBA00022741"/>
    </source>
</evidence>
<feature type="binding site" evidence="20">
    <location>
        <begin position="343"/>
        <end position="346"/>
    </location>
    <ligand>
        <name>ATP</name>
        <dbReference type="ChEBI" id="CHEBI:30616"/>
    </ligand>
</feature>
<evidence type="ECO:0000256" key="18">
    <source>
        <dbReference type="ARBA" id="ARBA00049297"/>
    </source>
</evidence>
<dbReference type="FunFam" id="1.25.40.10:FF:000522">
    <property type="entry name" value="Protein adenylyltransferase Fic"/>
    <property type="match status" value="1"/>
</dbReference>
<keyword evidence="7" id="KW-0677">Repeat</keyword>
<reference evidence="26" key="1">
    <citation type="submission" date="2014-03" db="EMBL/GenBank/DDBJ databases">
        <authorList>
            <person name="Aksoy S."/>
            <person name="Warren W."/>
            <person name="Wilson R.K."/>
        </authorList>
    </citation>
    <scope>NUCLEOTIDE SEQUENCE [LARGE SCALE GENOMIC DNA]</scope>
    <source>
        <strain evidence="26">IAEA</strain>
    </source>
</reference>
<keyword evidence="13 23" id="KW-0472">Membrane</keyword>
<dbReference type="GO" id="GO:0005524">
    <property type="term" value="F:ATP binding"/>
    <property type="evidence" value="ECO:0007669"/>
    <property type="project" value="UniProtKB-KW"/>
</dbReference>
<dbReference type="InterPro" id="IPR040198">
    <property type="entry name" value="Fido_containing"/>
</dbReference>
<dbReference type="GO" id="GO:0044603">
    <property type="term" value="F:protein adenylylhydrolase activity"/>
    <property type="evidence" value="ECO:0007669"/>
    <property type="project" value="UniProtKB-ARBA"/>
</dbReference>
<evidence type="ECO:0000313" key="25">
    <source>
        <dbReference type="EnsemblMetazoa" id="GBRI039438-PA"/>
    </source>
</evidence>
<comment type="catalytic activity">
    <reaction evidence="18">
        <text>3-O-(5'-adenylyl)-L-threonyl-[protein] + H2O = L-threonyl-[protein] + AMP + H(+)</text>
        <dbReference type="Rhea" id="RHEA:55932"/>
        <dbReference type="Rhea" id="RHEA-COMP:11060"/>
        <dbReference type="Rhea" id="RHEA-COMP:13847"/>
        <dbReference type="ChEBI" id="CHEBI:15377"/>
        <dbReference type="ChEBI" id="CHEBI:15378"/>
        <dbReference type="ChEBI" id="CHEBI:30013"/>
        <dbReference type="ChEBI" id="CHEBI:138113"/>
        <dbReference type="ChEBI" id="CHEBI:456215"/>
    </reaction>
</comment>
<dbReference type="Pfam" id="PF02661">
    <property type="entry name" value="Fic"/>
    <property type="match status" value="1"/>
</dbReference>
<evidence type="ECO:0000256" key="4">
    <source>
        <dbReference type="ARBA" id="ARBA00022679"/>
    </source>
</evidence>
<feature type="active site" evidence="19">
    <location>
        <position position="390"/>
    </location>
</feature>
<evidence type="ECO:0000256" key="23">
    <source>
        <dbReference type="SAM" id="Phobius"/>
    </source>
</evidence>
<comment type="similarity">
    <text evidence="2">Belongs to the fic family.</text>
</comment>
<feature type="binding site" evidence="20">
    <location>
        <position position="434"/>
    </location>
    <ligand>
        <name>ATP</name>
        <dbReference type="ChEBI" id="CHEBI:30616"/>
    </ligand>
</feature>
<keyword evidence="10" id="KW-0802">TPR repeat</keyword>
<evidence type="ECO:0000256" key="7">
    <source>
        <dbReference type="ARBA" id="ARBA00022737"/>
    </source>
</evidence>
<organism evidence="25 26">
    <name type="scientific">Glossina brevipalpis</name>
    <dbReference type="NCBI Taxonomy" id="37001"/>
    <lineage>
        <taxon>Eukaryota</taxon>
        <taxon>Metazoa</taxon>
        <taxon>Ecdysozoa</taxon>
        <taxon>Arthropoda</taxon>
        <taxon>Hexapoda</taxon>
        <taxon>Insecta</taxon>
        <taxon>Pterygota</taxon>
        <taxon>Neoptera</taxon>
        <taxon>Endopterygota</taxon>
        <taxon>Diptera</taxon>
        <taxon>Brachycera</taxon>
        <taxon>Muscomorpha</taxon>
        <taxon>Hippoboscoidea</taxon>
        <taxon>Glossinidae</taxon>
        <taxon>Glossina</taxon>
    </lineage>
</organism>
<evidence type="ECO:0000256" key="1">
    <source>
        <dbReference type="ARBA" id="ARBA00004167"/>
    </source>
</evidence>
<evidence type="ECO:0000256" key="5">
    <source>
        <dbReference type="ARBA" id="ARBA00022692"/>
    </source>
</evidence>
<feature type="binding site" evidence="20">
    <location>
        <begin position="426"/>
        <end position="427"/>
    </location>
    <ligand>
        <name>ATP</name>
        <dbReference type="ChEBI" id="CHEBI:30616"/>
    </ligand>
</feature>
<evidence type="ECO:0000256" key="10">
    <source>
        <dbReference type="ARBA" id="ARBA00022803"/>
    </source>
</evidence>
<comment type="subcellular location">
    <subcellularLocation>
        <location evidence="1">Membrane</location>
        <topology evidence="1">Single-pass membrane protein</topology>
    </subcellularLocation>
</comment>
<keyword evidence="12 23" id="KW-1133">Transmembrane helix</keyword>
<dbReference type="InterPro" id="IPR036597">
    <property type="entry name" value="Fido-like_dom_sf"/>
</dbReference>
<evidence type="ECO:0000256" key="14">
    <source>
        <dbReference type="ARBA" id="ARBA00030885"/>
    </source>
</evidence>
<dbReference type="GO" id="GO:0016020">
    <property type="term" value="C:membrane"/>
    <property type="evidence" value="ECO:0007669"/>
    <property type="project" value="UniProtKB-SubCell"/>
</dbReference>
<evidence type="ECO:0000256" key="19">
    <source>
        <dbReference type="PIRSR" id="PIRSR640198-1"/>
    </source>
</evidence>
<evidence type="ECO:0000256" key="9">
    <source>
        <dbReference type="ARBA" id="ARBA00022801"/>
    </source>
</evidence>
<feature type="domain" description="Fido" evidence="24">
    <location>
        <begin position="312"/>
        <end position="447"/>
    </location>
</feature>
<dbReference type="Proteomes" id="UP000091820">
    <property type="component" value="Unassembled WGS sequence"/>
</dbReference>
<protein>
    <recommendedName>
        <fullName evidence="3">Protein adenylyltransferase Fic</fullName>
        <ecNumber evidence="15">2.7.7.108</ecNumber>
    </recommendedName>
    <alternativeName>
        <fullName evidence="14">De-AMPylase Fic</fullName>
    </alternativeName>
</protein>
<dbReference type="Gene3D" id="1.10.3290.10">
    <property type="entry name" value="Fido-like domain"/>
    <property type="match status" value="1"/>
</dbReference>
<dbReference type="FunFam" id="1.10.3290.10:FF:000001">
    <property type="entry name" value="adenosine monophosphate-protein transferase FICD"/>
    <property type="match status" value="1"/>
</dbReference>
<evidence type="ECO:0000256" key="20">
    <source>
        <dbReference type="PIRSR" id="PIRSR640198-2"/>
    </source>
</evidence>